<dbReference type="EMBL" id="MU032346">
    <property type="protein sequence ID" value="KAF3767457.1"/>
    <property type="molecule type" value="Genomic_DNA"/>
</dbReference>
<dbReference type="RefSeq" id="XP_040778418.1">
    <property type="nucleotide sequence ID" value="XM_040925282.1"/>
</dbReference>
<dbReference type="AlphaFoldDB" id="A0A9P4Y6W0"/>
<feature type="compositionally biased region" description="Low complexity" evidence="1">
    <location>
        <begin position="23"/>
        <end position="48"/>
    </location>
</feature>
<feature type="compositionally biased region" description="Basic and acidic residues" evidence="1">
    <location>
        <begin position="80"/>
        <end position="90"/>
    </location>
</feature>
<organism evidence="2 3">
    <name type="scientific">Cryphonectria parasitica (strain ATCC 38755 / EP155)</name>
    <dbReference type="NCBI Taxonomy" id="660469"/>
    <lineage>
        <taxon>Eukaryota</taxon>
        <taxon>Fungi</taxon>
        <taxon>Dikarya</taxon>
        <taxon>Ascomycota</taxon>
        <taxon>Pezizomycotina</taxon>
        <taxon>Sordariomycetes</taxon>
        <taxon>Sordariomycetidae</taxon>
        <taxon>Diaporthales</taxon>
        <taxon>Cryphonectriaceae</taxon>
        <taxon>Cryphonectria-Endothia species complex</taxon>
        <taxon>Cryphonectria</taxon>
    </lineage>
</organism>
<proteinExistence type="predicted"/>
<evidence type="ECO:0000313" key="2">
    <source>
        <dbReference type="EMBL" id="KAF3767457.1"/>
    </source>
</evidence>
<evidence type="ECO:0000256" key="1">
    <source>
        <dbReference type="SAM" id="MobiDB-lite"/>
    </source>
</evidence>
<accession>A0A9P4Y6W0</accession>
<dbReference type="OrthoDB" id="5230984at2759"/>
<dbReference type="GeneID" id="63842411"/>
<name>A0A9P4Y6W0_CRYP1</name>
<feature type="region of interest" description="Disordered" evidence="1">
    <location>
        <begin position="1"/>
        <end position="90"/>
    </location>
</feature>
<sequence>MGKKKSKNNQAKKQAAQKRQKAPQKQQQSLQKQQQAAQKQQQALQKQRQQVKKENEGQQAPVSKKGKGRRKRRDFNAVSNEDHIPRQLDYGSDHHTELVFNPSTVNNRELGDEDLTLIDPPSVNGNDENDTLVEDEVSAYGVDIFLKASKRVRRGRPSPAIMCSPVQPRKGLWDLYTEYPDEKLSGIEAEVLELAGQAAKQVVLEATYHFLQKCIPTAEREKIWGQVMKKTSNGASDDAVTSIPVPHGVLDSKNGTRQLHQLMANCITTLSSSFTTADATSLRLVFNRCITLCNALDDLNRQAALEKALHALDWLILGLDVKTTHAFRNLNEVLDTIDWGFLKKPGTDARLKRSRFERRILRNHKKLWENTKAPLRMKFLEALQELVRQMSQIN</sequence>
<protein>
    <submittedName>
        <fullName evidence="2">Uncharacterized protein</fullName>
    </submittedName>
</protein>
<reference evidence="2" key="1">
    <citation type="journal article" date="2020" name="Phytopathology">
        <title>Genome sequence of the chestnut blight fungus Cryphonectria parasitica EP155: A fundamental resource for an archetypical invasive plant pathogen.</title>
        <authorList>
            <person name="Crouch J.A."/>
            <person name="Dawe A."/>
            <person name="Aerts A."/>
            <person name="Barry K."/>
            <person name="Churchill A.C.L."/>
            <person name="Grimwood J."/>
            <person name="Hillman B."/>
            <person name="Milgroom M.G."/>
            <person name="Pangilinan J."/>
            <person name="Smith M."/>
            <person name="Salamov A."/>
            <person name="Schmutz J."/>
            <person name="Yadav J."/>
            <person name="Grigoriev I.V."/>
            <person name="Nuss D."/>
        </authorList>
    </citation>
    <scope>NUCLEOTIDE SEQUENCE</scope>
    <source>
        <strain evidence="2">EP155</strain>
    </source>
</reference>
<gene>
    <name evidence="2" type="ORF">M406DRAFT_69601</name>
</gene>
<feature type="compositionally biased region" description="Basic residues" evidence="1">
    <location>
        <begin position="64"/>
        <end position="73"/>
    </location>
</feature>
<comment type="caution">
    <text evidence="2">The sequence shown here is derived from an EMBL/GenBank/DDBJ whole genome shotgun (WGS) entry which is preliminary data.</text>
</comment>
<evidence type="ECO:0000313" key="3">
    <source>
        <dbReference type="Proteomes" id="UP000803844"/>
    </source>
</evidence>
<dbReference type="Proteomes" id="UP000803844">
    <property type="component" value="Unassembled WGS sequence"/>
</dbReference>
<keyword evidence="3" id="KW-1185">Reference proteome</keyword>